<dbReference type="PANTHER" id="PTHR47027">
    <property type="entry name" value="REVERSE TRANSCRIPTASE DOMAIN-CONTAINING PROTEIN"/>
    <property type="match status" value="1"/>
</dbReference>
<gene>
    <name evidence="1" type="ORF">J437_LFUL008440</name>
</gene>
<dbReference type="AlphaFoldDB" id="A0A8K0P3U8"/>
<evidence type="ECO:0000313" key="2">
    <source>
        <dbReference type="Proteomes" id="UP000792457"/>
    </source>
</evidence>
<dbReference type="PANTHER" id="PTHR47027:SF20">
    <property type="entry name" value="REVERSE TRANSCRIPTASE-LIKE PROTEIN WITH RNA-DIRECTED DNA POLYMERASE DOMAIN"/>
    <property type="match status" value="1"/>
</dbReference>
<reference evidence="1" key="2">
    <citation type="submission" date="2017-10" db="EMBL/GenBank/DDBJ databases">
        <title>Ladona fulva Genome sequencing and assembly.</title>
        <authorList>
            <person name="Murali S."/>
            <person name="Richards S."/>
            <person name="Bandaranaike D."/>
            <person name="Bellair M."/>
            <person name="Blankenburg K."/>
            <person name="Chao H."/>
            <person name="Dinh H."/>
            <person name="Doddapaneni H."/>
            <person name="Dugan-Rocha S."/>
            <person name="Elkadiri S."/>
            <person name="Gnanaolivu R."/>
            <person name="Hernandez B."/>
            <person name="Skinner E."/>
            <person name="Javaid M."/>
            <person name="Lee S."/>
            <person name="Li M."/>
            <person name="Ming W."/>
            <person name="Munidasa M."/>
            <person name="Muniz J."/>
            <person name="Nguyen L."/>
            <person name="Hughes D."/>
            <person name="Osuji N."/>
            <person name="Pu L.-L."/>
            <person name="Puazo M."/>
            <person name="Qu C."/>
            <person name="Quiroz J."/>
            <person name="Raj R."/>
            <person name="Weissenberger G."/>
            <person name="Xin Y."/>
            <person name="Zou X."/>
            <person name="Han Y."/>
            <person name="Worley K."/>
            <person name="Muzny D."/>
            <person name="Gibbs R."/>
        </authorList>
    </citation>
    <scope>NUCLEOTIDE SEQUENCE</scope>
    <source>
        <strain evidence="1">Sampled in the wild</strain>
    </source>
</reference>
<reference evidence="1" key="1">
    <citation type="submission" date="2013-04" db="EMBL/GenBank/DDBJ databases">
        <authorList>
            <person name="Qu J."/>
            <person name="Murali S.C."/>
            <person name="Bandaranaike D."/>
            <person name="Bellair M."/>
            <person name="Blankenburg K."/>
            <person name="Chao H."/>
            <person name="Dinh H."/>
            <person name="Doddapaneni H."/>
            <person name="Downs B."/>
            <person name="Dugan-Rocha S."/>
            <person name="Elkadiri S."/>
            <person name="Gnanaolivu R.D."/>
            <person name="Hernandez B."/>
            <person name="Javaid M."/>
            <person name="Jayaseelan J.C."/>
            <person name="Lee S."/>
            <person name="Li M."/>
            <person name="Ming W."/>
            <person name="Munidasa M."/>
            <person name="Muniz J."/>
            <person name="Nguyen L."/>
            <person name="Ongeri F."/>
            <person name="Osuji N."/>
            <person name="Pu L.-L."/>
            <person name="Puazo M."/>
            <person name="Qu C."/>
            <person name="Quiroz J."/>
            <person name="Raj R."/>
            <person name="Weissenberger G."/>
            <person name="Xin Y."/>
            <person name="Zou X."/>
            <person name="Han Y."/>
            <person name="Richards S."/>
            <person name="Worley K."/>
            <person name="Muzny D."/>
            <person name="Gibbs R."/>
        </authorList>
    </citation>
    <scope>NUCLEOTIDE SEQUENCE</scope>
    <source>
        <strain evidence="1">Sampled in the wild</strain>
    </source>
</reference>
<evidence type="ECO:0000313" key="1">
    <source>
        <dbReference type="EMBL" id="KAG8229999.1"/>
    </source>
</evidence>
<comment type="caution">
    <text evidence="1">The sequence shown here is derived from an EMBL/GenBank/DDBJ whole genome shotgun (WGS) entry which is preliminary data.</text>
</comment>
<keyword evidence="2" id="KW-1185">Reference proteome</keyword>
<protein>
    <submittedName>
        <fullName evidence="1">Uncharacterized protein</fullName>
    </submittedName>
</protein>
<organism evidence="1 2">
    <name type="scientific">Ladona fulva</name>
    <name type="common">Scarce chaser dragonfly</name>
    <name type="synonym">Libellula fulva</name>
    <dbReference type="NCBI Taxonomy" id="123851"/>
    <lineage>
        <taxon>Eukaryota</taxon>
        <taxon>Metazoa</taxon>
        <taxon>Ecdysozoa</taxon>
        <taxon>Arthropoda</taxon>
        <taxon>Hexapoda</taxon>
        <taxon>Insecta</taxon>
        <taxon>Pterygota</taxon>
        <taxon>Palaeoptera</taxon>
        <taxon>Odonata</taxon>
        <taxon>Epiprocta</taxon>
        <taxon>Anisoptera</taxon>
        <taxon>Libelluloidea</taxon>
        <taxon>Libellulidae</taxon>
        <taxon>Ladona</taxon>
    </lineage>
</organism>
<proteinExistence type="predicted"/>
<dbReference type="EMBL" id="KZ308458">
    <property type="protein sequence ID" value="KAG8229999.1"/>
    <property type="molecule type" value="Genomic_DNA"/>
</dbReference>
<dbReference type="OrthoDB" id="6780578at2759"/>
<name>A0A8K0P3U8_LADFU</name>
<dbReference type="Proteomes" id="UP000792457">
    <property type="component" value="Unassembled WGS sequence"/>
</dbReference>
<accession>A0A8K0P3U8</accession>
<sequence length="122" mass="13885">MTQAVTNRPGGTILNRMNEFDAHADDLVLLVKSGRECKGAFVRLEEVAEGMGLNINEEITKCMVLSENQTEIEVDVDLIFNQIEILEHFKYFGTMVTNDNYIAKEIETRFAAGNRTYYSLEK</sequence>